<dbReference type="Gene3D" id="3.40.50.720">
    <property type="entry name" value="NAD(P)-binding Rossmann-like Domain"/>
    <property type="match status" value="1"/>
</dbReference>
<dbReference type="InterPro" id="IPR050984">
    <property type="entry name" value="Gfo/Idh/MocA_domain"/>
</dbReference>
<accession>A0A382A2P8</accession>
<gene>
    <name evidence="3" type="ORF">METZ01_LOCUS148670</name>
</gene>
<dbReference type="InterPro" id="IPR055170">
    <property type="entry name" value="GFO_IDH_MocA-like_dom"/>
</dbReference>
<evidence type="ECO:0000256" key="1">
    <source>
        <dbReference type="ARBA" id="ARBA00023002"/>
    </source>
</evidence>
<organism evidence="3">
    <name type="scientific">marine metagenome</name>
    <dbReference type="NCBI Taxonomy" id="408172"/>
    <lineage>
        <taxon>unclassified sequences</taxon>
        <taxon>metagenomes</taxon>
        <taxon>ecological metagenomes</taxon>
    </lineage>
</organism>
<dbReference type="SUPFAM" id="SSF51735">
    <property type="entry name" value="NAD(P)-binding Rossmann-fold domains"/>
    <property type="match status" value="1"/>
</dbReference>
<evidence type="ECO:0000259" key="2">
    <source>
        <dbReference type="Pfam" id="PF22725"/>
    </source>
</evidence>
<dbReference type="EMBL" id="UINC01023679">
    <property type="protein sequence ID" value="SVA95816.1"/>
    <property type="molecule type" value="Genomic_DNA"/>
</dbReference>
<sequence>VALLEAGVPVLCEKPMAVNAAQVRQMIEISQLSGAFLMEAMWTRHLPVMAACRKWIQEGRLGEIQMVEANFGFNAPYDPNGRLWAPESAGGSLLDVGIYTLTLAELVFQSQPVSFDAEAELSRDGVDVRLSVTAEYPTGGLAKLNSAINTDLGVDGRIVGSKGHVDIPRFWRAEQMTLTSVEGEQVDEVHVPHRVNGFEYQITEVARCLEAGVMESPVVPGSWSLAMAVLMDEIRSRVGVVYPCDEETLS</sequence>
<dbReference type="PANTHER" id="PTHR22604">
    <property type="entry name" value="OXIDOREDUCTASES"/>
    <property type="match status" value="1"/>
</dbReference>
<feature type="domain" description="GFO/IDH/MocA-like oxidoreductase" evidence="2">
    <location>
        <begin position="50"/>
        <end position="165"/>
    </location>
</feature>
<dbReference type="SUPFAM" id="SSF55347">
    <property type="entry name" value="Glyceraldehyde-3-phosphate dehydrogenase-like, C-terminal domain"/>
    <property type="match status" value="1"/>
</dbReference>
<dbReference type="GO" id="GO:0016491">
    <property type="term" value="F:oxidoreductase activity"/>
    <property type="evidence" value="ECO:0007669"/>
    <property type="project" value="UniProtKB-KW"/>
</dbReference>
<reference evidence="3" key="1">
    <citation type="submission" date="2018-05" db="EMBL/GenBank/DDBJ databases">
        <authorList>
            <person name="Lanie J.A."/>
            <person name="Ng W.-L."/>
            <person name="Kazmierczak K.M."/>
            <person name="Andrzejewski T.M."/>
            <person name="Davidsen T.M."/>
            <person name="Wayne K.J."/>
            <person name="Tettelin H."/>
            <person name="Glass J.I."/>
            <person name="Rusch D."/>
            <person name="Podicherti R."/>
            <person name="Tsui H.-C.T."/>
            <person name="Winkler M.E."/>
        </authorList>
    </citation>
    <scope>NUCLEOTIDE SEQUENCE</scope>
</reference>
<dbReference type="InterPro" id="IPR036291">
    <property type="entry name" value="NAD(P)-bd_dom_sf"/>
</dbReference>
<name>A0A382A2P8_9ZZZZ</name>
<protein>
    <recommendedName>
        <fullName evidence="2">GFO/IDH/MocA-like oxidoreductase domain-containing protein</fullName>
    </recommendedName>
</protein>
<evidence type="ECO:0000313" key="3">
    <source>
        <dbReference type="EMBL" id="SVA95816.1"/>
    </source>
</evidence>
<dbReference type="Gene3D" id="3.30.360.10">
    <property type="entry name" value="Dihydrodipicolinate Reductase, domain 2"/>
    <property type="match status" value="1"/>
</dbReference>
<feature type="non-terminal residue" evidence="3">
    <location>
        <position position="1"/>
    </location>
</feature>
<dbReference type="AlphaFoldDB" id="A0A382A2P8"/>
<keyword evidence="1" id="KW-0560">Oxidoreductase</keyword>
<dbReference type="PANTHER" id="PTHR22604:SF105">
    <property type="entry name" value="TRANS-1,2-DIHYDROBENZENE-1,2-DIOL DEHYDROGENASE"/>
    <property type="match status" value="1"/>
</dbReference>
<dbReference type="Pfam" id="PF22725">
    <property type="entry name" value="GFO_IDH_MocA_C3"/>
    <property type="match status" value="1"/>
</dbReference>
<proteinExistence type="predicted"/>